<protein>
    <submittedName>
        <fullName evidence="1">Uncharacterized protein</fullName>
    </submittedName>
</protein>
<organism evidence="1 2">
    <name type="scientific">Gymnopus androsaceus JB14</name>
    <dbReference type="NCBI Taxonomy" id="1447944"/>
    <lineage>
        <taxon>Eukaryota</taxon>
        <taxon>Fungi</taxon>
        <taxon>Dikarya</taxon>
        <taxon>Basidiomycota</taxon>
        <taxon>Agaricomycotina</taxon>
        <taxon>Agaricomycetes</taxon>
        <taxon>Agaricomycetidae</taxon>
        <taxon>Agaricales</taxon>
        <taxon>Marasmiineae</taxon>
        <taxon>Omphalotaceae</taxon>
        <taxon>Gymnopus</taxon>
    </lineage>
</organism>
<accession>A0A6A4HV56</accession>
<evidence type="ECO:0000313" key="2">
    <source>
        <dbReference type="Proteomes" id="UP000799118"/>
    </source>
</evidence>
<dbReference type="Proteomes" id="UP000799118">
    <property type="component" value="Unassembled WGS sequence"/>
</dbReference>
<keyword evidence="2" id="KW-1185">Reference proteome</keyword>
<evidence type="ECO:0000313" key="1">
    <source>
        <dbReference type="EMBL" id="KAE9403132.1"/>
    </source>
</evidence>
<dbReference type="EMBL" id="ML769428">
    <property type="protein sequence ID" value="KAE9403132.1"/>
    <property type="molecule type" value="Genomic_DNA"/>
</dbReference>
<sequence>MSTADLPEEHVQVVLENLTYNFESIELENPKFRWKYARNELLSLSVIQGKICKNPRNALLAELLQYALDHPVTTVFIDEWVKNSLVKEIEVRDPSTPPEGLEKNVIGRFSPGFVVQPQSYHLFAHGLQVMQLVLHKLDILHVATFSGLQELEIMLQPSSESLSWLPNFARTHPLLKKFTFGLAINDHDWQVAGLHLVVRGSLDQLLHVAHSIFPRISVLTIQYDFPAAYRSLYAMVISSNSTTSVEVEPTMIRYAAHLAQKIPSIEAFNICEHSNIKGQARMVYGWINAHMFCSSGGRDMDGTFGILPTDPLQIAGYQPTKHATTTC</sequence>
<gene>
    <name evidence="1" type="ORF">BT96DRAFT_1082580</name>
</gene>
<name>A0A6A4HV56_9AGAR</name>
<dbReference type="OrthoDB" id="3131239at2759"/>
<reference evidence="1" key="1">
    <citation type="journal article" date="2019" name="Environ. Microbiol.">
        <title>Fungal ecological strategies reflected in gene transcription - a case study of two litter decomposers.</title>
        <authorList>
            <person name="Barbi F."/>
            <person name="Kohler A."/>
            <person name="Barry K."/>
            <person name="Baskaran P."/>
            <person name="Daum C."/>
            <person name="Fauchery L."/>
            <person name="Ihrmark K."/>
            <person name="Kuo A."/>
            <person name="LaButti K."/>
            <person name="Lipzen A."/>
            <person name="Morin E."/>
            <person name="Grigoriev I.V."/>
            <person name="Henrissat B."/>
            <person name="Lindahl B."/>
            <person name="Martin F."/>
        </authorList>
    </citation>
    <scope>NUCLEOTIDE SEQUENCE</scope>
    <source>
        <strain evidence="1">JB14</strain>
    </source>
</reference>
<proteinExistence type="predicted"/>
<dbReference type="AlphaFoldDB" id="A0A6A4HV56"/>